<keyword evidence="3" id="KW-0540">Nuclease</keyword>
<dbReference type="NCBIfam" id="TIGR00644">
    <property type="entry name" value="recJ"/>
    <property type="match status" value="1"/>
</dbReference>
<keyword evidence="5" id="KW-0378">Hydrolase</keyword>
<dbReference type="InterPro" id="IPR001667">
    <property type="entry name" value="DDH_dom"/>
</dbReference>
<evidence type="ECO:0000256" key="7">
    <source>
        <dbReference type="ARBA" id="ARBA00022840"/>
    </source>
</evidence>
<dbReference type="SUPFAM" id="SSF52540">
    <property type="entry name" value="P-loop containing nucleoside triphosphate hydrolases"/>
    <property type="match status" value="1"/>
</dbReference>
<dbReference type="PANTHER" id="PTHR30255">
    <property type="entry name" value="SINGLE-STRANDED-DNA-SPECIFIC EXONUCLEASE RECJ"/>
    <property type="match status" value="1"/>
</dbReference>
<feature type="domain" description="Helicase ATP-binding" evidence="8">
    <location>
        <begin position="636"/>
        <end position="811"/>
    </location>
</feature>
<evidence type="ECO:0000313" key="10">
    <source>
        <dbReference type="EMBL" id="QOY60008.1"/>
    </source>
</evidence>
<dbReference type="InterPro" id="IPR038763">
    <property type="entry name" value="DHH_sf"/>
</dbReference>
<dbReference type="EMBL" id="CP063767">
    <property type="protein sequence ID" value="QOY60008.1"/>
    <property type="molecule type" value="Genomic_DNA"/>
</dbReference>
<evidence type="ECO:0000256" key="3">
    <source>
        <dbReference type="ARBA" id="ARBA00022722"/>
    </source>
</evidence>
<organism evidence="10 11">
    <name type="scientific">Thermophilibacter immobilis</name>
    <dbReference type="NCBI Taxonomy" id="2779519"/>
    <lineage>
        <taxon>Bacteria</taxon>
        <taxon>Bacillati</taxon>
        <taxon>Actinomycetota</taxon>
        <taxon>Coriobacteriia</taxon>
        <taxon>Coriobacteriales</taxon>
        <taxon>Atopobiaceae</taxon>
        <taxon>Thermophilibacter</taxon>
    </lineage>
</organism>
<accession>A0A7S7M8V8</accession>
<evidence type="ECO:0000256" key="6">
    <source>
        <dbReference type="ARBA" id="ARBA00022839"/>
    </source>
</evidence>
<dbReference type="InterPro" id="IPR014001">
    <property type="entry name" value="Helicase_ATP-bd"/>
</dbReference>
<name>A0A7S7M8V8_9ACTN</name>
<reference evidence="10 11" key="1">
    <citation type="submission" date="2020-10" db="EMBL/GenBank/DDBJ databases">
        <title>Olsenella immobilis sp.nov., isolated from the mud in a fermentation cellar used for the production of Chinese strong-flavoured liquor.</title>
        <authorList>
            <person name="Lu L."/>
        </authorList>
    </citation>
    <scope>NUCLEOTIDE SEQUENCE [LARGE SCALE GENOMIC DNA]</scope>
    <source>
        <strain evidence="10 11">LZLJ-2</strain>
    </source>
</reference>
<dbReference type="InterPro" id="IPR003156">
    <property type="entry name" value="DHHA1_dom"/>
</dbReference>
<dbReference type="Pfam" id="PF02272">
    <property type="entry name" value="DHHA1"/>
    <property type="match status" value="1"/>
</dbReference>
<dbReference type="GO" id="GO:0005524">
    <property type="term" value="F:ATP binding"/>
    <property type="evidence" value="ECO:0007669"/>
    <property type="project" value="UniProtKB-KW"/>
</dbReference>
<evidence type="ECO:0000259" key="8">
    <source>
        <dbReference type="PROSITE" id="PS51192"/>
    </source>
</evidence>
<evidence type="ECO:0000256" key="4">
    <source>
        <dbReference type="ARBA" id="ARBA00022741"/>
    </source>
</evidence>
<dbReference type="Gene3D" id="3.10.310.30">
    <property type="match status" value="1"/>
</dbReference>
<keyword evidence="7" id="KW-0067">ATP-binding</keyword>
<dbReference type="PROSITE" id="PS51192">
    <property type="entry name" value="HELICASE_ATP_BIND_1"/>
    <property type="match status" value="1"/>
</dbReference>
<dbReference type="InterPro" id="IPR051673">
    <property type="entry name" value="SSDNA_exonuclease_RecJ"/>
</dbReference>
<evidence type="ECO:0000256" key="1">
    <source>
        <dbReference type="ARBA" id="ARBA00005915"/>
    </source>
</evidence>
<evidence type="ECO:0000256" key="5">
    <source>
        <dbReference type="ARBA" id="ARBA00022801"/>
    </source>
</evidence>
<comment type="similarity">
    <text evidence="1">Belongs to the RecJ family.</text>
</comment>
<keyword evidence="6 10" id="KW-0269">Exonuclease</keyword>
<dbReference type="GO" id="GO:0008409">
    <property type="term" value="F:5'-3' exonuclease activity"/>
    <property type="evidence" value="ECO:0007669"/>
    <property type="project" value="InterPro"/>
</dbReference>
<dbReference type="SUPFAM" id="SSF64182">
    <property type="entry name" value="DHH phosphoesterases"/>
    <property type="match status" value="1"/>
</dbReference>
<dbReference type="GO" id="GO:0003676">
    <property type="term" value="F:nucleic acid binding"/>
    <property type="evidence" value="ECO:0007669"/>
    <property type="project" value="InterPro"/>
</dbReference>
<keyword evidence="11" id="KW-1185">Reference proteome</keyword>
<dbReference type="Pfam" id="PF01368">
    <property type="entry name" value="DHH"/>
    <property type="match status" value="1"/>
</dbReference>
<dbReference type="InterPro" id="IPR011545">
    <property type="entry name" value="DEAD/DEAH_box_helicase_dom"/>
</dbReference>
<dbReference type="PANTHER" id="PTHR30255:SF2">
    <property type="entry name" value="SINGLE-STRANDED-DNA-SPECIFIC EXONUCLEASE RECJ"/>
    <property type="match status" value="1"/>
</dbReference>
<dbReference type="InterPro" id="IPR041122">
    <property type="entry name" value="RecJ_OB"/>
</dbReference>
<dbReference type="Gene3D" id="3.90.1640.30">
    <property type="match status" value="1"/>
</dbReference>
<dbReference type="Pfam" id="PF00271">
    <property type="entry name" value="Helicase_C"/>
    <property type="match status" value="1"/>
</dbReference>
<dbReference type="KEGG" id="tio:INP52_06150"/>
<dbReference type="GO" id="GO:0006281">
    <property type="term" value="P:DNA repair"/>
    <property type="evidence" value="ECO:0007669"/>
    <property type="project" value="InterPro"/>
</dbReference>
<dbReference type="PROSITE" id="PS51194">
    <property type="entry name" value="HELICASE_CTER"/>
    <property type="match status" value="1"/>
</dbReference>
<dbReference type="Pfam" id="PF00270">
    <property type="entry name" value="DEAD"/>
    <property type="match status" value="1"/>
</dbReference>
<dbReference type="InterPro" id="IPR027417">
    <property type="entry name" value="P-loop_NTPase"/>
</dbReference>
<dbReference type="InterPro" id="IPR004610">
    <property type="entry name" value="RecJ"/>
</dbReference>
<gene>
    <name evidence="10" type="primary">recJ</name>
    <name evidence="10" type="ORF">INP52_06150</name>
</gene>
<dbReference type="AlphaFoldDB" id="A0A7S7M8V8"/>
<feature type="domain" description="Helicase C-terminal" evidence="9">
    <location>
        <begin position="832"/>
        <end position="982"/>
    </location>
</feature>
<dbReference type="GO" id="GO:0006310">
    <property type="term" value="P:DNA recombination"/>
    <property type="evidence" value="ECO:0007669"/>
    <property type="project" value="InterPro"/>
</dbReference>
<dbReference type="InterPro" id="IPR001650">
    <property type="entry name" value="Helicase_C-like"/>
</dbReference>
<evidence type="ECO:0000259" key="9">
    <source>
        <dbReference type="PROSITE" id="PS51194"/>
    </source>
</evidence>
<evidence type="ECO:0000313" key="11">
    <source>
        <dbReference type="Proteomes" id="UP000593735"/>
    </source>
</evidence>
<dbReference type="Proteomes" id="UP000593735">
    <property type="component" value="Chromosome"/>
</dbReference>
<keyword evidence="4" id="KW-0547">Nucleotide-binding</keyword>
<dbReference type="Pfam" id="PF17768">
    <property type="entry name" value="RecJ_OB"/>
    <property type="match status" value="1"/>
</dbReference>
<sequence>MAGLADSRRWSVLAADEAAERRLAAELGVSRLAARVLVARGLADADEARAFLTPSLARDWADPLCIPGMGEAVERLELALARHETIAVFGDFDVDGMSATCLLTLALRRMGAQVHPFIPDRFTEGYGLSQKALERVLAASGPDLVVTVDNGIAAAHEVAWLRGQGVDVVVTDHHEPADLVPVGVAVADPKLDEDCPSRELAGAGVALKLVCELGRRRDQGDLWHDYVDVATLGTLSDMMLLQGENRALVAEGVARMRTSTRPGLVALAAASSLDLSQVTADELPFSLIPRLNAAGRMGTTEVAFDLLLTDDAAEATRLAGALDATNAARRQTEAALTEAALGETERTYRGGRVVVVGGEGWHEGVKGIVASRLVNRYHVPVIVFTITDGIARGSGRSVGAVDLFHAVEQCSDVLVRFGGHAGAVGVTCEAARLDEFRARLGEALDELPAEQFVDVGEVTALVRLSELTVEALDGLEVLQPFGQGNKKPLLAARGVTMKNRARVGTDGAHLRFVASDGVGSVSAIMFRAPDPARALSWEGVVDLVFEAVNETWQGRTKPKLMVKDIIYRTHEGPDVRTIADELDALADAAPAVEQAPAPAASERARLASLGADGVGDALRRRMIGESPLLPTQAAALERLAVGRSCLAVMATGRGKSLVFHLHAAREAICRARASVFVYPLRALVADQAFHLTSELASLGVSVEVLTGESSPSERARVFSALGAGAADVVLTTPEFLSLHRESFAACRRVGFLVVDEAHHAGRASAGERSAYLDLPDVRAQLGEPVCLAATATASPEASREICRLLAIEPDDVLCDPAVRANLVLDDCRDLRDRETALASIVARGEKSVVYVSSRDQAVSLARMLRHRLPELAGRTAFYHAGLSRSARDRVERAFRADELTCIVSTSAFGEGVNLPDIRHVALYSLPFGQVEFNQMSGRAGRDGEPATVHALFGSRDVRMNERILSSSSPDRAALVSLWRALSFLGAGGFEIALDDEGIAQAARDLDLSSPLAAREVASGVSIFSELGLCSIAGWGDSRRVLVASPPAHVELARSARYVEGEHALDAFARFSEWALTAPADELIARVNRPIMPDFGTIV</sequence>
<dbReference type="RefSeq" id="WP_194370022.1">
    <property type="nucleotide sequence ID" value="NZ_CP063767.1"/>
</dbReference>
<dbReference type="SMART" id="SM00490">
    <property type="entry name" value="HELICc"/>
    <property type="match status" value="1"/>
</dbReference>
<dbReference type="Gene3D" id="3.40.50.300">
    <property type="entry name" value="P-loop containing nucleotide triphosphate hydrolases"/>
    <property type="match status" value="2"/>
</dbReference>
<proteinExistence type="inferred from homology"/>
<protein>
    <recommendedName>
        <fullName evidence="2">Single-stranded-DNA-specific exonuclease RecJ</fullName>
    </recommendedName>
</protein>
<evidence type="ECO:0000256" key="2">
    <source>
        <dbReference type="ARBA" id="ARBA00019841"/>
    </source>
</evidence>
<dbReference type="SMART" id="SM00487">
    <property type="entry name" value="DEXDc"/>
    <property type="match status" value="1"/>
</dbReference>